<evidence type="ECO:0000256" key="2">
    <source>
        <dbReference type="ARBA" id="ARBA00023239"/>
    </source>
</evidence>
<dbReference type="Gene3D" id="3.20.20.140">
    <property type="entry name" value="Metal-dependent hydrolases"/>
    <property type="match status" value="1"/>
</dbReference>
<dbReference type="InterPro" id="IPR032465">
    <property type="entry name" value="ACMSD"/>
</dbReference>
<dbReference type="Proteomes" id="UP001521116">
    <property type="component" value="Unassembled WGS sequence"/>
</dbReference>
<evidence type="ECO:0000256" key="3">
    <source>
        <dbReference type="RuleBase" id="RU366045"/>
    </source>
</evidence>
<dbReference type="PANTHER" id="PTHR21240">
    <property type="entry name" value="2-AMINO-3-CARBOXYLMUCONATE-6-SEMIALDEHYDE DECARBOXYLASE"/>
    <property type="match status" value="1"/>
</dbReference>
<accession>A0ABR3SY73</accession>
<dbReference type="Pfam" id="PF04909">
    <property type="entry name" value="Amidohydro_2"/>
    <property type="match status" value="1"/>
</dbReference>
<keyword evidence="1 3" id="KW-0210">Decarboxylase</keyword>
<organism evidence="5 6">
    <name type="scientific">Neofusicoccum ribis</name>
    <dbReference type="NCBI Taxonomy" id="45134"/>
    <lineage>
        <taxon>Eukaryota</taxon>
        <taxon>Fungi</taxon>
        <taxon>Dikarya</taxon>
        <taxon>Ascomycota</taxon>
        <taxon>Pezizomycotina</taxon>
        <taxon>Dothideomycetes</taxon>
        <taxon>Dothideomycetes incertae sedis</taxon>
        <taxon>Botryosphaeriales</taxon>
        <taxon>Botryosphaeriaceae</taxon>
        <taxon>Neofusicoccum</taxon>
    </lineage>
</organism>
<comment type="caution">
    <text evidence="5">The sequence shown here is derived from an EMBL/GenBank/DDBJ whole genome shotgun (WGS) entry which is preliminary data.</text>
</comment>
<evidence type="ECO:0000256" key="1">
    <source>
        <dbReference type="ARBA" id="ARBA00022793"/>
    </source>
</evidence>
<dbReference type="InterPro" id="IPR006680">
    <property type="entry name" value="Amidohydro-rel"/>
</dbReference>
<gene>
    <name evidence="5" type="ORF">SLS56_003707</name>
</gene>
<protein>
    <recommendedName>
        <fullName evidence="4">Amidohydrolase-related domain-containing protein</fullName>
    </recommendedName>
</protein>
<dbReference type="EMBL" id="JAJVDC020000031">
    <property type="protein sequence ID" value="KAL1632292.1"/>
    <property type="molecule type" value="Genomic_DNA"/>
</dbReference>
<dbReference type="SUPFAM" id="SSF51556">
    <property type="entry name" value="Metallo-dependent hydrolases"/>
    <property type="match status" value="1"/>
</dbReference>
<evidence type="ECO:0000259" key="4">
    <source>
        <dbReference type="Pfam" id="PF04909"/>
    </source>
</evidence>
<sequence length="360" mass="39621">MSTLNRYTNGTIQVDRLYGKIALEEAVGSTHWDAYQTYPVTNQIYGYDGVPFDKSIGADIIERLTDVPARLASMDDSGIGYVIVSLTSPGIEGVFDPANATAFARQANNEMYTNYVQPHPDRFGFFASVPMQDPAAAATELERAVTQLGALGALINGYSQLGTPANHTVRYLDDPACAPFWAKVAELDVPVYLHPRPPPPSQQQLYHGYPMLAHAAYGFGAETAGHALRLMLSGLFDRHPTVRVVLGHCAEALPFLAHRVDQRLLIGVPGADGPHQRSVRYYLRNNFYATLAGVRRLSTVRDTIEEMGEDRVLWSVDYPYESNEDAADWFDGVEGLGNETKRKVGWGNAERIFGMRGGGH</sequence>
<dbReference type="PANTHER" id="PTHR21240:SF30">
    <property type="entry name" value="AMIDOHYDROLASE-RELATED DOMAIN-CONTAINING PROTEIN-RELATED"/>
    <property type="match status" value="1"/>
</dbReference>
<keyword evidence="6" id="KW-1185">Reference proteome</keyword>
<reference evidence="5 6" key="1">
    <citation type="submission" date="2024-02" db="EMBL/GenBank/DDBJ databases">
        <title>De novo assembly and annotation of 12 fungi associated with fruit tree decline syndrome in Ontario, Canada.</title>
        <authorList>
            <person name="Sulman M."/>
            <person name="Ellouze W."/>
            <person name="Ilyukhin E."/>
        </authorList>
    </citation>
    <scope>NUCLEOTIDE SEQUENCE [LARGE SCALE GENOMIC DNA]</scope>
    <source>
        <strain evidence="5 6">M1-105</strain>
    </source>
</reference>
<name>A0ABR3SY73_9PEZI</name>
<keyword evidence="2 3" id="KW-0456">Lyase</keyword>
<proteinExistence type="inferred from homology"/>
<comment type="similarity">
    <text evidence="3">Belongs to the metallo-dependent hydrolases superfamily.</text>
</comment>
<evidence type="ECO:0000313" key="5">
    <source>
        <dbReference type="EMBL" id="KAL1632292.1"/>
    </source>
</evidence>
<feature type="domain" description="Amidohydrolase-related" evidence="4">
    <location>
        <begin position="88"/>
        <end position="354"/>
    </location>
</feature>
<dbReference type="InterPro" id="IPR032466">
    <property type="entry name" value="Metal_Hydrolase"/>
</dbReference>
<evidence type="ECO:0000313" key="6">
    <source>
        <dbReference type="Proteomes" id="UP001521116"/>
    </source>
</evidence>